<proteinExistence type="predicted"/>
<gene>
    <name evidence="3" type="ORF">BBK14_04985</name>
</gene>
<dbReference type="EMBL" id="MAXA01000224">
    <property type="protein sequence ID" value="OHV27229.1"/>
    <property type="molecule type" value="Genomic_DNA"/>
</dbReference>
<feature type="transmembrane region" description="Helical" evidence="2">
    <location>
        <begin position="6"/>
        <end position="25"/>
    </location>
</feature>
<name>A0A1S1Q0Z1_9ACTN</name>
<keyword evidence="2" id="KW-1133">Transmembrane helix</keyword>
<evidence type="ECO:0000313" key="3">
    <source>
        <dbReference type="EMBL" id="OHV27229.1"/>
    </source>
</evidence>
<protein>
    <submittedName>
        <fullName evidence="3">Uncharacterized protein</fullName>
    </submittedName>
</protein>
<comment type="caution">
    <text evidence="3">The sequence shown here is derived from an EMBL/GenBank/DDBJ whole genome shotgun (WGS) entry which is preliminary data.</text>
</comment>
<evidence type="ECO:0000256" key="2">
    <source>
        <dbReference type="SAM" id="Phobius"/>
    </source>
</evidence>
<accession>A0A1S1Q0Z1</accession>
<feature type="region of interest" description="Disordered" evidence="1">
    <location>
        <begin position="87"/>
        <end position="108"/>
    </location>
</feature>
<keyword evidence="2" id="KW-0812">Transmembrane</keyword>
<reference evidence="4" key="1">
    <citation type="submission" date="2016-07" db="EMBL/GenBank/DDBJ databases">
        <title>Frankia sp. NRRL B-16219 Genome sequencing.</title>
        <authorList>
            <person name="Ghodhbane-Gtari F."/>
            <person name="Swanson E."/>
            <person name="Gueddou A."/>
            <person name="Louati M."/>
            <person name="Nouioui I."/>
            <person name="Hezbri K."/>
            <person name="Abebe-Akele F."/>
            <person name="Simpson S."/>
            <person name="Morris K."/>
            <person name="Thomas K."/>
            <person name="Gtari M."/>
            <person name="Tisa L.S."/>
        </authorList>
    </citation>
    <scope>NUCLEOTIDE SEQUENCE [LARGE SCALE GENOMIC DNA]</scope>
    <source>
        <strain evidence="4">NRRL B-16219</strain>
    </source>
</reference>
<dbReference type="AlphaFoldDB" id="A0A1S1Q0Z1"/>
<keyword evidence="4" id="KW-1185">Reference proteome</keyword>
<keyword evidence="2" id="KW-0472">Membrane</keyword>
<evidence type="ECO:0000313" key="4">
    <source>
        <dbReference type="Proteomes" id="UP000179769"/>
    </source>
</evidence>
<evidence type="ECO:0000256" key="1">
    <source>
        <dbReference type="SAM" id="MobiDB-lite"/>
    </source>
</evidence>
<dbReference type="Proteomes" id="UP000179769">
    <property type="component" value="Unassembled WGS sequence"/>
</dbReference>
<organism evidence="3 4">
    <name type="scientific">Parafrankia soli</name>
    <dbReference type="NCBI Taxonomy" id="2599596"/>
    <lineage>
        <taxon>Bacteria</taxon>
        <taxon>Bacillati</taxon>
        <taxon>Actinomycetota</taxon>
        <taxon>Actinomycetes</taxon>
        <taxon>Frankiales</taxon>
        <taxon>Frankiaceae</taxon>
        <taxon>Parafrankia</taxon>
    </lineage>
</organism>
<sequence>MDLTSPAILIMLGFPLLAMAGMLMMSRVERSLTVTGRAARTIAEVGPPLALAAGITPGGGDGPNSGLNEGFDGGSVAAAAAGLLDAKPAGEPGLADELGERRRGRANT</sequence>